<evidence type="ECO:0000313" key="2">
    <source>
        <dbReference type="Proteomes" id="UP000663843"/>
    </source>
</evidence>
<comment type="caution">
    <text evidence="1">The sequence shown here is derived from an EMBL/GenBank/DDBJ whole genome shotgun (WGS) entry which is preliminary data.</text>
</comment>
<accession>A0A8H3GGM4</accession>
<proteinExistence type="predicted"/>
<dbReference type="AlphaFoldDB" id="A0A8H3GGM4"/>
<organism evidence="1 2">
    <name type="scientific">Rhizoctonia solani</name>
    <dbReference type="NCBI Taxonomy" id="456999"/>
    <lineage>
        <taxon>Eukaryota</taxon>
        <taxon>Fungi</taxon>
        <taxon>Dikarya</taxon>
        <taxon>Basidiomycota</taxon>
        <taxon>Agaricomycotina</taxon>
        <taxon>Agaricomycetes</taxon>
        <taxon>Cantharellales</taxon>
        <taxon>Ceratobasidiaceae</taxon>
        <taxon>Rhizoctonia</taxon>
    </lineage>
</organism>
<evidence type="ECO:0000313" key="1">
    <source>
        <dbReference type="EMBL" id="CAE6452270.1"/>
    </source>
</evidence>
<dbReference type="Proteomes" id="UP000663843">
    <property type="component" value="Unassembled WGS sequence"/>
</dbReference>
<gene>
    <name evidence="1" type="ORF">RDB_LOCUS88168</name>
</gene>
<dbReference type="EMBL" id="CAJMWT010002732">
    <property type="protein sequence ID" value="CAE6452270.1"/>
    <property type="molecule type" value="Genomic_DNA"/>
</dbReference>
<sequence>MIIFKSKNWTMDQAPKTDLFKQLSRALWLLYSPSKEKTRF</sequence>
<reference evidence="1" key="1">
    <citation type="submission" date="2021-01" db="EMBL/GenBank/DDBJ databases">
        <authorList>
            <person name="Kaushik A."/>
        </authorList>
    </citation>
    <scope>NUCLEOTIDE SEQUENCE</scope>
    <source>
        <strain evidence="1">AG2-2IIIB</strain>
    </source>
</reference>
<name>A0A8H3GGM4_9AGAM</name>
<protein>
    <submittedName>
        <fullName evidence="1">Uncharacterized protein</fullName>
    </submittedName>
</protein>